<organism evidence="5 6">
    <name type="scientific">Rhodospira trueperi</name>
    <dbReference type="NCBI Taxonomy" id="69960"/>
    <lineage>
        <taxon>Bacteria</taxon>
        <taxon>Pseudomonadati</taxon>
        <taxon>Pseudomonadota</taxon>
        <taxon>Alphaproteobacteria</taxon>
        <taxon>Rhodospirillales</taxon>
        <taxon>Rhodospirillaceae</taxon>
        <taxon>Rhodospira</taxon>
    </lineage>
</organism>
<name>A0A1G7A843_9PROT</name>
<evidence type="ECO:0000256" key="1">
    <source>
        <dbReference type="ARBA" id="ARBA00022801"/>
    </source>
</evidence>
<protein>
    <submittedName>
        <fullName evidence="5">Serine phosphatase RsbU, regulator of sigma subunit</fullName>
    </submittedName>
</protein>
<evidence type="ECO:0000313" key="5">
    <source>
        <dbReference type="EMBL" id="SDE10950.1"/>
    </source>
</evidence>
<dbReference type="Proteomes" id="UP000199412">
    <property type="component" value="Unassembled WGS sequence"/>
</dbReference>
<dbReference type="Pfam" id="PF07228">
    <property type="entry name" value="SpoIIE"/>
    <property type="match status" value="1"/>
</dbReference>
<feature type="domain" description="CHASE2" evidence="4">
    <location>
        <begin position="50"/>
        <end position="387"/>
    </location>
</feature>
<dbReference type="EMBL" id="FNAP01000003">
    <property type="protein sequence ID" value="SDE10950.1"/>
    <property type="molecule type" value="Genomic_DNA"/>
</dbReference>
<dbReference type="Gene3D" id="3.60.40.10">
    <property type="entry name" value="PPM-type phosphatase domain"/>
    <property type="match status" value="1"/>
</dbReference>
<keyword evidence="1" id="KW-0378">Hydrolase</keyword>
<dbReference type="SMART" id="SM00331">
    <property type="entry name" value="PP2C_SIG"/>
    <property type="match status" value="1"/>
</dbReference>
<feature type="transmembrane region" description="Helical" evidence="2">
    <location>
        <begin position="398"/>
        <end position="418"/>
    </location>
</feature>
<keyword evidence="2" id="KW-1133">Transmembrane helix</keyword>
<feature type="transmembrane region" description="Helical" evidence="2">
    <location>
        <begin position="430"/>
        <end position="449"/>
    </location>
</feature>
<dbReference type="SMART" id="SM01080">
    <property type="entry name" value="CHASE2"/>
    <property type="match status" value="1"/>
</dbReference>
<dbReference type="InterPro" id="IPR052016">
    <property type="entry name" value="Bact_Sigma-Reg"/>
</dbReference>
<keyword evidence="2" id="KW-0812">Transmembrane</keyword>
<proteinExistence type="predicted"/>
<dbReference type="PANTHER" id="PTHR43156:SF2">
    <property type="entry name" value="STAGE II SPORULATION PROTEIN E"/>
    <property type="match status" value="1"/>
</dbReference>
<reference evidence="5 6" key="1">
    <citation type="submission" date="2016-10" db="EMBL/GenBank/DDBJ databases">
        <authorList>
            <person name="de Groot N.N."/>
        </authorList>
    </citation>
    <scope>NUCLEOTIDE SEQUENCE [LARGE SCALE GENOMIC DNA]</scope>
    <source>
        <strain evidence="5 6">ATCC 700224</strain>
    </source>
</reference>
<gene>
    <name evidence="5" type="ORF">SAMN05421720_103220</name>
</gene>
<keyword evidence="6" id="KW-1185">Reference proteome</keyword>
<evidence type="ECO:0000259" key="3">
    <source>
        <dbReference type="SMART" id="SM00331"/>
    </source>
</evidence>
<dbReference type="OrthoDB" id="9802500at2"/>
<dbReference type="InterPro" id="IPR001932">
    <property type="entry name" value="PPM-type_phosphatase-like_dom"/>
</dbReference>
<feature type="domain" description="PPM-type phosphatase" evidence="3">
    <location>
        <begin position="495"/>
        <end position="714"/>
    </location>
</feature>
<dbReference type="AlphaFoldDB" id="A0A1G7A843"/>
<accession>A0A1G7A843</accession>
<dbReference type="InterPro" id="IPR036457">
    <property type="entry name" value="PPM-type-like_dom_sf"/>
</dbReference>
<dbReference type="SUPFAM" id="SSF81606">
    <property type="entry name" value="PP2C-like"/>
    <property type="match status" value="1"/>
</dbReference>
<evidence type="ECO:0000313" key="6">
    <source>
        <dbReference type="Proteomes" id="UP000199412"/>
    </source>
</evidence>
<dbReference type="RefSeq" id="WP_143027102.1">
    <property type="nucleotide sequence ID" value="NZ_FNAP01000003.1"/>
</dbReference>
<dbReference type="InterPro" id="IPR007890">
    <property type="entry name" value="CHASE2"/>
</dbReference>
<evidence type="ECO:0000259" key="4">
    <source>
        <dbReference type="SMART" id="SM01080"/>
    </source>
</evidence>
<dbReference type="STRING" id="69960.SAMN05421720_103220"/>
<sequence length="718" mass="77557">MTAKAPGMAAGRAIRAGILRLGPVRLLGIAVLLALMAVFAWGDRSPDGLLPGARNLLFDSYQRWVPREWNPETPVTIVDIDEKSLKAIGQWPWPRTTIARLIRAIASHGPAAIGLDIIMTEPDRHSPENADWLAKAPPSVRRWADSLPSNDTVLAEAIDEGPVVLGIAATSEGGAEPDAGMLTPFQTGDFEPRPWLAGYSHVLRSMPVLDGAAWGHGLISVSPDRDGIIRDVPLVARIGDNLAPALSLEMIRVGADASFFTLNGQTGTGLQSIDIELGQSVPWRLPVRPDGSMRIHFSPPVFGRFVSAADVFNGTVDPRRLAGFLVLVGVTGVGLQDQWATPTAALMPGIEIHAQVLENIVEGVHLHRPAWALPLELGLLALGGALMILVLPRASPKVLFLPWPAAMAVMLAVGLGAYRGGNWLVDVSTPMIGTSLVFVLVLTLSLVEADRQRRRYRRDLAIQRERDARISGELEAARRIQMGSLPNTGDMSDPLGRFEVHAVLEPATDVGGDLYDVFLVDANTLFFLVGDVAGKGIPACLFMALSKSLYKNIALRDGADIDDVMTIANAELSRDNPEMLFITAWAGLLDLNTGRLAFCNAGHDTPFLLSRSGTLSMLDCEGGPPLCVLDDFAYDKEVRQLSSGDCLILTTDGVSEAVGEDCEMYTYDRVRTFLRTLDPGTRARDLVEAVYKDVRTHVGQADPSDDITILALKWKAPM</sequence>
<dbReference type="GO" id="GO:0016791">
    <property type="term" value="F:phosphatase activity"/>
    <property type="evidence" value="ECO:0007669"/>
    <property type="project" value="TreeGrafter"/>
</dbReference>
<dbReference type="Pfam" id="PF05226">
    <property type="entry name" value="CHASE2"/>
    <property type="match status" value="1"/>
</dbReference>
<evidence type="ECO:0000256" key="2">
    <source>
        <dbReference type="SAM" id="Phobius"/>
    </source>
</evidence>
<keyword evidence="2" id="KW-0472">Membrane</keyword>
<feature type="transmembrane region" description="Helical" evidence="2">
    <location>
        <begin position="371"/>
        <end position="391"/>
    </location>
</feature>
<dbReference type="PANTHER" id="PTHR43156">
    <property type="entry name" value="STAGE II SPORULATION PROTEIN E-RELATED"/>
    <property type="match status" value="1"/>
</dbReference>